<proteinExistence type="predicted"/>
<accession>A0A168KHM3</accession>
<evidence type="ECO:0000313" key="2">
    <source>
        <dbReference type="Proteomes" id="UP000076967"/>
    </source>
</evidence>
<dbReference type="STRING" id="494026.PGLA_14510"/>
<organism evidence="1 2">
    <name type="scientific">Paenibacillus glacialis</name>
    <dbReference type="NCBI Taxonomy" id="494026"/>
    <lineage>
        <taxon>Bacteria</taxon>
        <taxon>Bacillati</taxon>
        <taxon>Bacillota</taxon>
        <taxon>Bacilli</taxon>
        <taxon>Bacillales</taxon>
        <taxon>Paenibacillaceae</taxon>
        <taxon>Paenibacillus</taxon>
    </lineage>
</organism>
<gene>
    <name evidence="1" type="ORF">PGLA_14510</name>
</gene>
<dbReference type="Proteomes" id="UP000076967">
    <property type="component" value="Unassembled WGS sequence"/>
</dbReference>
<dbReference type="AlphaFoldDB" id="A0A168KHM3"/>
<name>A0A168KHM3_9BACL</name>
<dbReference type="RefSeq" id="WP_068533891.1">
    <property type="nucleotide sequence ID" value="NZ_LVJH01000025.1"/>
</dbReference>
<comment type="caution">
    <text evidence="1">The sequence shown here is derived from an EMBL/GenBank/DDBJ whole genome shotgun (WGS) entry which is preliminary data.</text>
</comment>
<reference evidence="1 2" key="1">
    <citation type="submission" date="2016-03" db="EMBL/GenBank/DDBJ databases">
        <title>Draft genome sequence of Paenibacillus glacialis DSM 22343.</title>
        <authorList>
            <person name="Shin S.-K."/>
            <person name="Yi H."/>
        </authorList>
    </citation>
    <scope>NUCLEOTIDE SEQUENCE [LARGE SCALE GENOMIC DNA]</scope>
    <source>
        <strain evidence="1 2">DSM 22343</strain>
    </source>
</reference>
<dbReference type="OrthoDB" id="9811097at2"/>
<protein>
    <submittedName>
        <fullName evidence="1">Uncharacterized protein</fullName>
    </submittedName>
</protein>
<evidence type="ECO:0000313" key="1">
    <source>
        <dbReference type="EMBL" id="OAB42024.1"/>
    </source>
</evidence>
<keyword evidence="2" id="KW-1185">Reference proteome</keyword>
<dbReference type="EMBL" id="LVJH01000025">
    <property type="protein sequence ID" value="OAB42024.1"/>
    <property type="molecule type" value="Genomic_DNA"/>
</dbReference>
<sequence>MRCTELHPKSKLELELRDDQAETISYELVRSLIERLDHLLQQAPFPQLKTLLHLVVKKIILDDKRQVQDVELIFNEETEKYCPFCRINGGRAQT</sequence>